<dbReference type="EC" id="1.1.1.100" evidence="3 12"/>
<dbReference type="GO" id="GO:0004316">
    <property type="term" value="F:3-oxoacyl-[acyl-carrier-protein] reductase (NADPH) activity"/>
    <property type="evidence" value="ECO:0007669"/>
    <property type="project" value="UniProtKB-UniRule"/>
</dbReference>
<proteinExistence type="inferred from homology"/>
<name>A0A7V4JRC3_9BACT</name>
<keyword evidence="5 12" id="KW-0276">Fatty acid metabolism</keyword>
<evidence type="ECO:0000313" key="15">
    <source>
        <dbReference type="EMBL" id="HGU16282.1"/>
    </source>
</evidence>
<dbReference type="CDD" id="cd05333">
    <property type="entry name" value="BKR_SDR_c"/>
    <property type="match status" value="1"/>
</dbReference>
<comment type="function">
    <text evidence="12">Catalyzes the NADPH-dependent reduction of beta-ketoacyl-ACP substrates to beta-hydroxyacyl-ACP products, the first reductive step in the elongation cycle of fatty acid biosynthesis.</text>
</comment>
<organism evidence="15">
    <name type="scientific">Thermodesulfobacterium geofontis</name>
    <dbReference type="NCBI Taxonomy" id="1295609"/>
    <lineage>
        <taxon>Bacteria</taxon>
        <taxon>Pseudomonadati</taxon>
        <taxon>Thermodesulfobacteriota</taxon>
        <taxon>Thermodesulfobacteria</taxon>
        <taxon>Thermodesulfobacteriales</taxon>
        <taxon>Thermodesulfobacteriaceae</taxon>
        <taxon>Thermodesulfobacterium</taxon>
    </lineage>
</organism>
<dbReference type="InterPro" id="IPR002347">
    <property type="entry name" value="SDR_fam"/>
</dbReference>
<comment type="subunit">
    <text evidence="12">Homotetramer.</text>
</comment>
<dbReference type="NCBIfam" id="NF009466">
    <property type="entry name" value="PRK12826.1-2"/>
    <property type="match status" value="1"/>
</dbReference>
<dbReference type="PRINTS" id="PR00081">
    <property type="entry name" value="GDHRDH"/>
</dbReference>
<feature type="binding site" evidence="11">
    <location>
        <position position="91"/>
    </location>
    <ligand>
        <name>NADP(+)</name>
        <dbReference type="ChEBI" id="CHEBI:58349"/>
    </ligand>
</feature>
<keyword evidence="9 12" id="KW-0275">Fatty acid biosynthesis</keyword>
<feature type="binding site" evidence="11">
    <location>
        <begin position="64"/>
        <end position="65"/>
    </location>
    <ligand>
        <name>NADP(+)</name>
        <dbReference type="ChEBI" id="CHEBI:58349"/>
    </ligand>
</feature>
<dbReference type="GO" id="GO:0051287">
    <property type="term" value="F:NAD binding"/>
    <property type="evidence" value="ECO:0007669"/>
    <property type="project" value="UniProtKB-UniRule"/>
</dbReference>
<feature type="binding site" evidence="11">
    <location>
        <begin position="156"/>
        <end position="160"/>
    </location>
    <ligand>
        <name>NADP(+)</name>
        <dbReference type="ChEBI" id="CHEBI:58349"/>
    </ligand>
</feature>
<dbReference type="InterPro" id="IPR036291">
    <property type="entry name" value="NAD(P)-bd_dom_sf"/>
</dbReference>
<evidence type="ECO:0000256" key="7">
    <source>
        <dbReference type="ARBA" id="ARBA00023002"/>
    </source>
</evidence>
<dbReference type="PRINTS" id="PR00080">
    <property type="entry name" value="SDRFAMILY"/>
</dbReference>
<dbReference type="InterPro" id="IPR011284">
    <property type="entry name" value="3oxo_ACP_reduc"/>
</dbReference>
<dbReference type="PANTHER" id="PTHR42879">
    <property type="entry name" value="3-OXOACYL-(ACYL-CARRIER-PROTEIN) REDUCTASE"/>
    <property type="match status" value="1"/>
</dbReference>
<dbReference type="Gene3D" id="3.40.50.720">
    <property type="entry name" value="NAD(P)-binding Rossmann-like Domain"/>
    <property type="match status" value="1"/>
</dbReference>
<evidence type="ECO:0000256" key="12">
    <source>
        <dbReference type="RuleBase" id="RU366074"/>
    </source>
</evidence>
<dbReference type="AlphaFoldDB" id="A0A7V4JRC3"/>
<evidence type="ECO:0000256" key="9">
    <source>
        <dbReference type="ARBA" id="ARBA00023160"/>
    </source>
</evidence>
<keyword evidence="7 12" id="KW-0560">Oxidoreductase</keyword>
<feature type="coiled-coil region" evidence="13">
    <location>
        <begin position="37"/>
        <end position="88"/>
    </location>
</feature>
<evidence type="ECO:0000256" key="4">
    <source>
        <dbReference type="ARBA" id="ARBA00022516"/>
    </source>
</evidence>
<sequence length="249" mass="27403">MGELKGKVALITGAGRGIGRAIAYELAKEGAEVIINYRRSEEKAKNLVEEIEKMGGKAHLARFNVANLEEIKEKIKEIEKEIGNIHILVNNAGIVKDTLFLRMKEEDWDEVIKTNLYSVFYVTQAVLPMMIKERWGRVINISSLVAFTGNPGQTNYAAAKAGIIGFSKALALEVASRNITVNVIAPGYIETDMTAGLPEKVKEAFLQQIPLRRTGLPEEVAYLAAFLASEKASYITGCVFHVNGGLYRS</sequence>
<keyword evidence="13" id="KW-0175">Coiled coil</keyword>
<dbReference type="InterPro" id="IPR020904">
    <property type="entry name" value="Sc_DH/Rdtase_CS"/>
</dbReference>
<evidence type="ECO:0000256" key="11">
    <source>
        <dbReference type="PIRSR" id="PIRSR611284-2"/>
    </source>
</evidence>
<dbReference type="NCBIfam" id="NF004197">
    <property type="entry name" value="PRK05653.1-1"/>
    <property type="match status" value="1"/>
</dbReference>
<dbReference type="Pfam" id="PF13561">
    <property type="entry name" value="adh_short_C2"/>
    <property type="match status" value="1"/>
</dbReference>
<keyword evidence="8 12" id="KW-0443">Lipid metabolism</keyword>
<dbReference type="UniPathway" id="UPA00094"/>
<keyword evidence="6 11" id="KW-0521">NADP</keyword>
<dbReference type="GO" id="GO:0030497">
    <property type="term" value="P:fatty acid elongation"/>
    <property type="evidence" value="ECO:0007669"/>
    <property type="project" value="UniProtKB-ARBA"/>
</dbReference>
<dbReference type="NCBIfam" id="NF004200">
    <property type="entry name" value="PRK05653.1-5"/>
    <property type="match status" value="1"/>
</dbReference>
<feature type="binding site" evidence="11">
    <location>
        <position position="189"/>
    </location>
    <ligand>
        <name>NADP(+)</name>
        <dbReference type="ChEBI" id="CHEBI:58349"/>
    </ligand>
</feature>
<evidence type="ECO:0000259" key="14">
    <source>
        <dbReference type="SMART" id="SM00822"/>
    </source>
</evidence>
<comment type="similarity">
    <text evidence="2 12">Belongs to the short-chain dehydrogenases/reductases (SDR) family.</text>
</comment>
<dbReference type="NCBIfam" id="TIGR01830">
    <property type="entry name" value="3oxo_ACP_reduc"/>
    <property type="match status" value="1"/>
</dbReference>
<dbReference type="NCBIfam" id="NF005559">
    <property type="entry name" value="PRK07231.1"/>
    <property type="match status" value="1"/>
</dbReference>
<keyword evidence="4 12" id="KW-0444">Lipid biosynthesis</keyword>
<reference evidence="15" key="1">
    <citation type="journal article" date="2020" name="mSystems">
        <title>Genome- and Community-Level Interaction Insights into Carbon Utilization and Element Cycling Functions of Hydrothermarchaeota in Hydrothermal Sediment.</title>
        <authorList>
            <person name="Zhou Z."/>
            <person name="Liu Y."/>
            <person name="Xu W."/>
            <person name="Pan J."/>
            <person name="Luo Z.H."/>
            <person name="Li M."/>
        </authorList>
    </citation>
    <scope>NUCLEOTIDE SEQUENCE [LARGE SCALE GENOMIC DNA]</scope>
    <source>
        <strain evidence="15">SpSt-711</strain>
    </source>
</reference>
<dbReference type="SUPFAM" id="SSF51735">
    <property type="entry name" value="NAD(P)-binding Rossmann-fold domains"/>
    <property type="match status" value="1"/>
</dbReference>
<evidence type="ECO:0000256" key="1">
    <source>
        <dbReference type="ARBA" id="ARBA00005194"/>
    </source>
</evidence>
<dbReference type="InterPro" id="IPR050259">
    <property type="entry name" value="SDR"/>
</dbReference>
<feature type="domain" description="Ketoreductase" evidence="14">
    <location>
        <begin position="7"/>
        <end position="192"/>
    </location>
</feature>
<comment type="caution">
    <text evidence="15">The sequence shown here is derived from an EMBL/GenBank/DDBJ whole genome shotgun (WGS) entry which is preliminary data.</text>
</comment>
<gene>
    <name evidence="15" type="primary">fabG</name>
    <name evidence="15" type="ORF">ENU91_06510</name>
</gene>
<evidence type="ECO:0000256" key="13">
    <source>
        <dbReference type="SAM" id="Coils"/>
    </source>
</evidence>
<dbReference type="PANTHER" id="PTHR42879:SF2">
    <property type="entry name" value="3-OXOACYL-[ACYL-CARRIER-PROTEIN] REDUCTASE FABG"/>
    <property type="match status" value="1"/>
</dbReference>
<dbReference type="SMART" id="SM00822">
    <property type="entry name" value="PKS_KR"/>
    <property type="match status" value="1"/>
</dbReference>
<dbReference type="NCBIfam" id="NF004199">
    <property type="entry name" value="PRK05653.1-4"/>
    <property type="match status" value="1"/>
</dbReference>
<comment type="catalytic activity">
    <reaction evidence="12">
        <text>a (3R)-hydroxyacyl-[ACP] + NADP(+) = a 3-oxoacyl-[ACP] + NADPH + H(+)</text>
        <dbReference type="Rhea" id="RHEA:17397"/>
        <dbReference type="Rhea" id="RHEA-COMP:9916"/>
        <dbReference type="Rhea" id="RHEA-COMP:9945"/>
        <dbReference type="ChEBI" id="CHEBI:15378"/>
        <dbReference type="ChEBI" id="CHEBI:57783"/>
        <dbReference type="ChEBI" id="CHEBI:58349"/>
        <dbReference type="ChEBI" id="CHEBI:78776"/>
        <dbReference type="ChEBI" id="CHEBI:78827"/>
        <dbReference type="EC" id="1.1.1.100"/>
    </reaction>
</comment>
<accession>A0A7V4JRC3</accession>
<evidence type="ECO:0000256" key="3">
    <source>
        <dbReference type="ARBA" id="ARBA00012948"/>
    </source>
</evidence>
<comment type="pathway">
    <text evidence="1 12">Lipid metabolism; fatty acid biosynthesis.</text>
</comment>
<dbReference type="EMBL" id="DTEI01000114">
    <property type="protein sequence ID" value="HGU16282.1"/>
    <property type="molecule type" value="Genomic_DNA"/>
</dbReference>
<dbReference type="NCBIfam" id="NF009464">
    <property type="entry name" value="PRK12824.1"/>
    <property type="match status" value="1"/>
</dbReference>
<protein>
    <recommendedName>
        <fullName evidence="3 12">3-oxoacyl-[acyl-carrier-protein] reductase</fullName>
        <ecNumber evidence="3 12">1.1.1.100</ecNumber>
    </recommendedName>
</protein>
<dbReference type="FunFam" id="3.40.50.720:FF:000037">
    <property type="entry name" value="3-oxoacyl-[acyl-carrier-protein] reductase FabG"/>
    <property type="match status" value="1"/>
</dbReference>
<feature type="active site" description="Proton acceptor" evidence="10">
    <location>
        <position position="156"/>
    </location>
</feature>
<evidence type="ECO:0000256" key="2">
    <source>
        <dbReference type="ARBA" id="ARBA00006484"/>
    </source>
</evidence>
<evidence type="ECO:0000256" key="8">
    <source>
        <dbReference type="ARBA" id="ARBA00023098"/>
    </source>
</evidence>
<evidence type="ECO:0000256" key="5">
    <source>
        <dbReference type="ARBA" id="ARBA00022832"/>
    </source>
</evidence>
<dbReference type="InterPro" id="IPR057326">
    <property type="entry name" value="KR_dom"/>
</dbReference>
<feature type="binding site" evidence="11">
    <location>
        <begin position="13"/>
        <end position="16"/>
    </location>
    <ligand>
        <name>NADP(+)</name>
        <dbReference type="ChEBI" id="CHEBI:58349"/>
    </ligand>
</feature>
<evidence type="ECO:0000256" key="6">
    <source>
        <dbReference type="ARBA" id="ARBA00022857"/>
    </source>
</evidence>
<dbReference type="PROSITE" id="PS00061">
    <property type="entry name" value="ADH_SHORT"/>
    <property type="match status" value="1"/>
</dbReference>
<evidence type="ECO:0000256" key="10">
    <source>
        <dbReference type="PIRSR" id="PIRSR611284-1"/>
    </source>
</evidence>